<accession>A0ABM7QS40</accession>
<evidence type="ECO:0000259" key="2">
    <source>
        <dbReference type="PROSITE" id="PS51903"/>
    </source>
</evidence>
<keyword evidence="1" id="KW-0677">Repeat</keyword>
<dbReference type="PROSITE" id="PS51903">
    <property type="entry name" value="CLP_R"/>
    <property type="match status" value="1"/>
</dbReference>
<protein>
    <recommendedName>
        <fullName evidence="2">Clp R domain-containing protein</fullName>
    </recommendedName>
</protein>
<proteinExistence type="predicted"/>
<name>A0ABM7QS40_LATCU</name>
<dbReference type="EMBL" id="AP024685">
    <property type="protein sequence ID" value="BCX29846.1"/>
    <property type="molecule type" value="Genomic_DNA"/>
</dbReference>
<gene>
    <name evidence="3" type="ORF">LTWDN19_04130</name>
</gene>
<keyword evidence="4" id="KW-1185">Reference proteome</keyword>
<organism evidence="3 4">
    <name type="scientific">Latilactobacillus curvatus</name>
    <name type="common">Lactobacillus curvatus</name>
    <dbReference type="NCBI Taxonomy" id="28038"/>
    <lineage>
        <taxon>Bacteria</taxon>
        <taxon>Bacillati</taxon>
        <taxon>Bacillota</taxon>
        <taxon>Bacilli</taxon>
        <taxon>Lactobacillales</taxon>
        <taxon>Lactobacillaceae</taxon>
        <taxon>Latilactobacillus</taxon>
    </lineage>
</organism>
<evidence type="ECO:0000256" key="1">
    <source>
        <dbReference type="PROSITE-ProRule" id="PRU01251"/>
    </source>
</evidence>
<evidence type="ECO:0000313" key="4">
    <source>
        <dbReference type="Proteomes" id="UP000825100"/>
    </source>
</evidence>
<dbReference type="InterPro" id="IPR004176">
    <property type="entry name" value="Clp_R_N"/>
</dbReference>
<evidence type="ECO:0000313" key="3">
    <source>
        <dbReference type="EMBL" id="BCX29846.1"/>
    </source>
</evidence>
<sequence length="40" mass="4458">MTSMNPEQMTQAVQDALAEAQKIAMTRHQTEIDIPTSLNI</sequence>
<feature type="domain" description="Clp R" evidence="2">
    <location>
        <begin position="6"/>
        <end position="40"/>
    </location>
</feature>
<reference evidence="3 4" key="1">
    <citation type="submission" date="2021-05" db="EMBL/GenBank/DDBJ databases">
        <title>Complete Genome Sequence of Latilactobacillus sp. Strain WDN19, a High D-Aspartate-producing Lactic Acid Bacterium Isolated from a Japanese Pickle.</title>
        <authorList>
            <person name="Kajitani K."/>
            <person name="Takahashi S."/>
        </authorList>
    </citation>
    <scope>NUCLEOTIDE SEQUENCE [LARGE SCALE GENOMIC DNA]</scope>
    <source>
        <strain evidence="3 4">WDN19</strain>
    </source>
</reference>
<dbReference type="Proteomes" id="UP000825100">
    <property type="component" value="Chromosome"/>
</dbReference>